<dbReference type="PANTHER" id="PTHR44688:SF16">
    <property type="entry name" value="DNA-BINDING TRANSCRIPTIONAL ACTIVATOR DEVR_DOSR"/>
    <property type="match status" value="1"/>
</dbReference>
<reference evidence="5 6" key="1">
    <citation type="submission" date="2023-07" db="EMBL/GenBank/DDBJ databases">
        <title>Genomic Encyclopedia of Type Strains, Phase IV (KMG-IV): sequencing the most valuable type-strain genomes for metagenomic binning, comparative biology and taxonomic classification.</title>
        <authorList>
            <person name="Goeker M."/>
        </authorList>
    </citation>
    <scope>NUCLEOTIDE SEQUENCE [LARGE SCALE GENOMIC DNA]</scope>
    <source>
        <strain evidence="5 6">DSM 19619</strain>
    </source>
</reference>
<dbReference type="RefSeq" id="WP_307282575.1">
    <property type="nucleotide sequence ID" value="NZ_JAUSVX010000018.1"/>
</dbReference>
<dbReference type="PROSITE" id="PS00622">
    <property type="entry name" value="HTH_LUXR_1"/>
    <property type="match status" value="1"/>
</dbReference>
<dbReference type="PANTHER" id="PTHR44688">
    <property type="entry name" value="DNA-BINDING TRANSCRIPTIONAL ACTIVATOR DEVR_DOSR"/>
    <property type="match status" value="1"/>
</dbReference>
<dbReference type="InterPro" id="IPR016032">
    <property type="entry name" value="Sig_transdc_resp-reg_C-effctor"/>
</dbReference>
<evidence type="ECO:0000313" key="6">
    <source>
        <dbReference type="Proteomes" id="UP001242480"/>
    </source>
</evidence>
<evidence type="ECO:0000256" key="3">
    <source>
        <dbReference type="ARBA" id="ARBA00023163"/>
    </source>
</evidence>
<proteinExistence type="predicted"/>
<sequence>MRISLADTFGKLAPLINPAAPGDAGFGQRLVDFLGAVAGFDRCVVFAYRGQARPIALFDTFSEAERHVFVALYQPGPYLLDPFYRTASTGQVGFWRMRELAPDRFYSSEYYRSYYVKTGLAEEVGFFVRADDGIMVVLSLMRLKRSGLFPPAEAAALRACEPVVSAVIARHWRGLEGRFDDGAPPAAPVRQRPAASRPVAVAAWQALSLTAREAHVVDLVLQGHSSESIAWRLGISVGTVKVHRRNVYRKLRISSQTELLAIYVDRIVAAAGPVPA</sequence>
<evidence type="ECO:0000259" key="4">
    <source>
        <dbReference type="PROSITE" id="PS50043"/>
    </source>
</evidence>
<comment type="caution">
    <text evidence="5">The sequence shown here is derived from an EMBL/GenBank/DDBJ whole genome shotgun (WGS) entry which is preliminary data.</text>
</comment>
<feature type="domain" description="HTH luxR-type" evidence="4">
    <location>
        <begin position="202"/>
        <end position="267"/>
    </location>
</feature>
<evidence type="ECO:0000256" key="2">
    <source>
        <dbReference type="ARBA" id="ARBA00023125"/>
    </source>
</evidence>
<dbReference type="Gene3D" id="1.10.10.10">
    <property type="entry name" value="Winged helix-like DNA-binding domain superfamily/Winged helix DNA-binding domain"/>
    <property type="match status" value="1"/>
</dbReference>
<protein>
    <submittedName>
        <fullName evidence="5">DNA-binding CsgD family transcriptional regulator</fullName>
    </submittedName>
</protein>
<dbReference type="PROSITE" id="PS50043">
    <property type="entry name" value="HTH_LUXR_2"/>
    <property type="match status" value="1"/>
</dbReference>
<dbReference type="SMART" id="SM00421">
    <property type="entry name" value="HTH_LUXR"/>
    <property type="match status" value="1"/>
</dbReference>
<keyword evidence="3" id="KW-0804">Transcription</keyword>
<dbReference type="EMBL" id="JAUSVX010000018">
    <property type="protein sequence ID" value="MDQ0473870.1"/>
    <property type="molecule type" value="Genomic_DNA"/>
</dbReference>
<dbReference type="SUPFAM" id="SSF46894">
    <property type="entry name" value="C-terminal effector domain of the bipartite response regulators"/>
    <property type="match status" value="1"/>
</dbReference>
<dbReference type="CDD" id="cd06170">
    <property type="entry name" value="LuxR_C_like"/>
    <property type="match status" value="1"/>
</dbReference>
<dbReference type="PRINTS" id="PR00038">
    <property type="entry name" value="HTHLUXR"/>
</dbReference>
<gene>
    <name evidence="5" type="ORF">QO011_006906</name>
</gene>
<keyword evidence="1" id="KW-0805">Transcription regulation</keyword>
<evidence type="ECO:0000256" key="1">
    <source>
        <dbReference type="ARBA" id="ARBA00023015"/>
    </source>
</evidence>
<evidence type="ECO:0000313" key="5">
    <source>
        <dbReference type="EMBL" id="MDQ0473870.1"/>
    </source>
</evidence>
<dbReference type="Pfam" id="PF00196">
    <property type="entry name" value="GerE"/>
    <property type="match status" value="1"/>
</dbReference>
<accession>A0ABU0JHW6</accession>
<dbReference type="GO" id="GO:0003677">
    <property type="term" value="F:DNA binding"/>
    <property type="evidence" value="ECO:0007669"/>
    <property type="project" value="UniProtKB-KW"/>
</dbReference>
<dbReference type="InterPro" id="IPR000792">
    <property type="entry name" value="Tscrpt_reg_LuxR_C"/>
</dbReference>
<keyword evidence="6" id="KW-1185">Reference proteome</keyword>
<dbReference type="Proteomes" id="UP001242480">
    <property type="component" value="Unassembled WGS sequence"/>
</dbReference>
<organism evidence="5 6">
    <name type="scientific">Labrys wisconsinensis</name>
    <dbReference type="NCBI Taxonomy" id="425677"/>
    <lineage>
        <taxon>Bacteria</taxon>
        <taxon>Pseudomonadati</taxon>
        <taxon>Pseudomonadota</taxon>
        <taxon>Alphaproteobacteria</taxon>
        <taxon>Hyphomicrobiales</taxon>
        <taxon>Xanthobacteraceae</taxon>
        <taxon>Labrys</taxon>
    </lineage>
</organism>
<dbReference type="InterPro" id="IPR036388">
    <property type="entry name" value="WH-like_DNA-bd_sf"/>
</dbReference>
<keyword evidence="2 5" id="KW-0238">DNA-binding</keyword>
<name>A0ABU0JHW6_9HYPH</name>